<name>A0A1W0WUE8_HYPEX</name>
<sequence length="110" mass="11935">MGKQIGLELNLSKCEAFVLAGNAANWENAKATIQHFDPTIKFPTKKYLSFFGAALLPEGIPIVIDDNNQTPHQPVKYPTGPSRALHPEQLPQCAEGDVHLAVRSGVEQTG</sequence>
<accession>A0A1W0WUE8</accession>
<reference evidence="2" key="1">
    <citation type="submission" date="2017-01" db="EMBL/GenBank/DDBJ databases">
        <title>Comparative genomics of anhydrobiosis in the tardigrade Hypsibius dujardini.</title>
        <authorList>
            <person name="Yoshida Y."/>
            <person name="Koutsovoulos G."/>
            <person name="Laetsch D."/>
            <person name="Stevens L."/>
            <person name="Kumar S."/>
            <person name="Horikawa D."/>
            <person name="Ishino K."/>
            <person name="Komine S."/>
            <person name="Tomita M."/>
            <person name="Blaxter M."/>
            <person name="Arakawa K."/>
        </authorList>
    </citation>
    <scope>NUCLEOTIDE SEQUENCE [LARGE SCALE GENOMIC DNA]</scope>
    <source>
        <strain evidence="2">Z151</strain>
    </source>
</reference>
<protein>
    <submittedName>
        <fullName evidence="1">Uncharacterized protein</fullName>
    </submittedName>
</protein>
<evidence type="ECO:0000313" key="2">
    <source>
        <dbReference type="Proteomes" id="UP000192578"/>
    </source>
</evidence>
<keyword evidence="2" id="KW-1185">Reference proteome</keyword>
<organism evidence="1 2">
    <name type="scientific">Hypsibius exemplaris</name>
    <name type="common">Freshwater tardigrade</name>
    <dbReference type="NCBI Taxonomy" id="2072580"/>
    <lineage>
        <taxon>Eukaryota</taxon>
        <taxon>Metazoa</taxon>
        <taxon>Ecdysozoa</taxon>
        <taxon>Tardigrada</taxon>
        <taxon>Eutardigrada</taxon>
        <taxon>Parachela</taxon>
        <taxon>Hypsibioidea</taxon>
        <taxon>Hypsibiidae</taxon>
        <taxon>Hypsibius</taxon>
    </lineage>
</organism>
<proteinExistence type="predicted"/>
<gene>
    <name evidence="1" type="ORF">BV898_07214</name>
</gene>
<dbReference type="Proteomes" id="UP000192578">
    <property type="component" value="Unassembled WGS sequence"/>
</dbReference>
<evidence type="ECO:0000313" key="1">
    <source>
        <dbReference type="EMBL" id="OQV18777.1"/>
    </source>
</evidence>
<comment type="caution">
    <text evidence="1">The sequence shown here is derived from an EMBL/GenBank/DDBJ whole genome shotgun (WGS) entry which is preliminary data.</text>
</comment>
<dbReference type="AlphaFoldDB" id="A0A1W0WUE8"/>
<dbReference type="EMBL" id="MTYJ01000046">
    <property type="protein sequence ID" value="OQV18777.1"/>
    <property type="molecule type" value="Genomic_DNA"/>
</dbReference>